<proteinExistence type="predicted"/>
<dbReference type="KEGG" id="aagg:ETAA8_36520"/>
<evidence type="ECO:0000313" key="2">
    <source>
        <dbReference type="Proteomes" id="UP000315017"/>
    </source>
</evidence>
<dbReference type="RefSeq" id="WP_238397406.1">
    <property type="nucleotide sequence ID" value="NZ_CP036274.1"/>
</dbReference>
<dbReference type="EMBL" id="CP036274">
    <property type="protein sequence ID" value="QDU28549.1"/>
    <property type="molecule type" value="Genomic_DNA"/>
</dbReference>
<evidence type="ECO:0000313" key="1">
    <source>
        <dbReference type="EMBL" id="QDU28549.1"/>
    </source>
</evidence>
<protein>
    <submittedName>
        <fullName evidence="1">Uncharacterized protein</fullName>
    </submittedName>
</protein>
<keyword evidence="2" id="KW-1185">Reference proteome</keyword>
<organism evidence="1 2">
    <name type="scientific">Anatilimnocola aggregata</name>
    <dbReference type="NCBI Taxonomy" id="2528021"/>
    <lineage>
        <taxon>Bacteria</taxon>
        <taxon>Pseudomonadati</taxon>
        <taxon>Planctomycetota</taxon>
        <taxon>Planctomycetia</taxon>
        <taxon>Pirellulales</taxon>
        <taxon>Pirellulaceae</taxon>
        <taxon>Anatilimnocola</taxon>
    </lineage>
</organism>
<gene>
    <name evidence="1" type="ORF">ETAA8_36520</name>
</gene>
<name>A0A517YE86_9BACT</name>
<dbReference type="PROSITE" id="PS51257">
    <property type="entry name" value="PROKAR_LIPOPROTEIN"/>
    <property type="match status" value="1"/>
</dbReference>
<accession>A0A517YE86</accession>
<reference evidence="1 2" key="1">
    <citation type="submission" date="2019-02" db="EMBL/GenBank/DDBJ databases">
        <title>Deep-cultivation of Planctomycetes and their phenomic and genomic characterization uncovers novel biology.</title>
        <authorList>
            <person name="Wiegand S."/>
            <person name="Jogler M."/>
            <person name="Boedeker C."/>
            <person name="Pinto D."/>
            <person name="Vollmers J."/>
            <person name="Rivas-Marin E."/>
            <person name="Kohn T."/>
            <person name="Peeters S.H."/>
            <person name="Heuer A."/>
            <person name="Rast P."/>
            <person name="Oberbeckmann S."/>
            <person name="Bunk B."/>
            <person name="Jeske O."/>
            <person name="Meyerdierks A."/>
            <person name="Storesund J.E."/>
            <person name="Kallscheuer N."/>
            <person name="Luecker S."/>
            <person name="Lage O.M."/>
            <person name="Pohl T."/>
            <person name="Merkel B.J."/>
            <person name="Hornburger P."/>
            <person name="Mueller R.-W."/>
            <person name="Bruemmer F."/>
            <person name="Labrenz M."/>
            <person name="Spormann A.M."/>
            <person name="Op den Camp H."/>
            <person name="Overmann J."/>
            <person name="Amann R."/>
            <person name="Jetten M.S.M."/>
            <person name="Mascher T."/>
            <person name="Medema M.H."/>
            <person name="Devos D.P."/>
            <person name="Kaster A.-K."/>
            <person name="Ovreas L."/>
            <person name="Rohde M."/>
            <person name="Galperin M.Y."/>
            <person name="Jogler C."/>
        </authorList>
    </citation>
    <scope>NUCLEOTIDE SEQUENCE [LARGE SCALE GENOMIC DNA]</scope>
    <source>
        <strain evidence="1 2">ETA_A8</strain>
    </source>
</reference>
<dbReference type="AlphaFoldDB" id="A0A517YE86"/>
<dbReference type="Proteomes" id="UP000315017">
    <property type="component" value="Chromosome"/>
</dbReference>
<sequence>MLVRLHISLASSGLAVCSALVLMLGGCGQGEYESRMGNIGQMMAARQAALVNNLVMKEYFPVTDPTNAPSGVKLRLPLKFSGGQATSLGADIARAKLAQFDIPGFCYTLETMVADDAGKQLPTTLHLYVVSKKTTTAQQLRDSIKQQAVVVSPEANWVLVPAGKAPGALAGNMIAVTGNFDFEMNGTIENLPGTIRLYMYETPENIVILGFRHDSSTGNEKGKLALSIAFALSSVALDVPAPAPAAAAPAAGS</sequence>